<protein>
    <submittedName>
        <fullName evidence="2">Uncharacterized protein</fullName>
    </submittedName>
</protein>
<reference evidence="2" key="2">
    <citation type="journal article" date="2015" name="Fish Shellfish Immunol.">
        <title>Early steps in the European eel (Anguilla anguilla)-Vibrio vulnificus interaction in the gills: Role of the RtxA13 toxin.</title>
        <authorList>
            <person name="Callol A."/>
            <person name="Pajuelo D."/>
            <person name="Ebbesson L."/>
            <person name="Teles M."/>
            <person name="MacKenzie S."/>
            <person name="Amaro C."/>
        </authorList>
    </citation>
    <scope>NUCLEOTIDE SEQUENCE</scope>
</reference>
<organism evidence="2">
    <name type="scientific">Anguilla anguilla</name>
    <name type="common">European freshwater eel</name>
    <name type="synonym">Muraena anguilla</name>
    <dbReference type="NCBI Taxonomy" id="7936"/>
    <lineage>
        <taxon>Eukaryota</taxon>
        <taxon>Metazoa</taxon>
        <taxon>Chordata</taxon>
        <taxon>Craniata</taxon>
        <taxon>Vertebrata</taxon>
        <taxon>Euteleostomi</taxon>
        <taxon>Actinopterygii</taxon>
        <taxon>Neopterygii</taxon>
        <taxon>Teleostei</taxon>
        <taxon>Anguilliformes</taxon>
        <taxon>Anguillidae</taxon>
        <taxon>Anguilla</taxon>
    </lineage>
</organism>
<keyword evidence="1" id="KW-1133">Transmembrane helix</keyword>
<evidence type="ECO:0000256" key="1">
    <source>
        <dbReference type="SAM" id="Phobius"/>
    </source>
</evidence>
<name>A0A0E9V7R6_ANGAN</name>
<reference evidence="2" key="1">
    <citation type="submission" date="2014-11" db="EMBL/GenBank/DDBJ databases">
        <authorList>
            <person name="Amaro Gonzalez C."/>
        </authorList>
    </citation>
    <scope>NUCLEOTIDE SEQUENCE</scope>
</reference>
<proteinExistence type="predicted"/>
<dbReference type="EMBL" id="GBXM01034485">
    <property type="protein sequence ID" value="JAH74092.1"/>
    <property type="molecule type" value="Transcribed_RNA"/>
</dbReference>
<dbReference type="AlphaFoldDB" id="A0A0E9V7R6"/>
<sequence length="40" mass="4631">MISKQTETNSPIAYNNFDFVLNILVLTLLQGQIQYFKILV</sequence>
<evidence type="ECO:0000313" key="2">
    <source>
        <dbReference type="EMBL" id="JAH74092.1"/>
    </source>
</evidence>
<feature type="transmembrane region" description="Helical" evidence="1">
    <location>
        <begin position="12"/>
        <end position="29"/>
    </location>
</feature>
<accession>A0A0E9V7R6</accession>
<keyword evidence="1" id="KW-0472">Membrane</keyword>
<keyword evidence="1" id="KW-0812">Transmembrane</keyword>